<dbReference type="SUPFAM" id="SSF52317">
    <property type="entry name" value="Class I glutamine amidotransferase-like"/>
    <property type="match status" value="1"/>
</dbReference>
<dbReference type="AlphaFoldDB" id="A0A9X0YJN9"/>
<dbReference type="Pfam" id="PF06283">
    <property type="entry name" value="ThuA"/>
    <property type="match status" value="1"/>
</dbReference>
<comment type="caution">
    <text evidence="2">The sequence shown here is derived from an EMBL/GenBank/DDBJ whole genome shotgun (WGS) entry which is preliminary data.</text>
</comment>
<protein>
    <submittedName>
        <fullName evidence="2">Type 1 glutamine amidotransferase</fullName>
    </submittedName>
</protein>
<name>A0A9X0YJN9_9FLAO</name>
<evidence type="ECO:0000259" key="1">
    <source>
        <dbReference type="Pfam" id="PF06283"/>
    </source>
</evidence>
<reference evidence="2" key="1">
    <citation type="submission" date="2021-03" db="EMBL/GenBank/DDBJ databases">
        <title>Genomic Encyclopedia of Type Strains, Phase IV (KMG-IV): sequencing the most valuable type-strain genomes for metagenomic binning, comparative biology and taxonomic classification.</title>
        <authorList>
            <person name="Goeker M."/>
        </authorList>
    </citation>
    <scope>NUCLEOTIDE SEQUENCE</scope>
    <source>
        <strain evidence="2">DSM 15523</strain>
        <strain evidence="3 5">DSM 16476</strain>
    </source>
</reference>
<keyword evidence="2" id="KW-0315">Glutamine amidotransferase</keyword>
<organism evidence="2 4">
    <name type="scientific">Formosa algae</name>
    <dbReference type="NCBI Taxonomy" id="225843"/>
    <lineage>
        <taxon>Bacteria</taxon>
        <taxon>Pseudomonadati</taxon>
        <taxon>Bacteroidota</taxon>
        <taxon>Flavobacteriia</taxon>
        <taxon>Flavobacteriales</taxon>
        <taxon>Flavobacteriaceae</taxon>
        <taxon>Formosa</taxon>
    </lineage>
</organism>
<dbReference type="RefSeq" id="WP_057784223.1">
    <property type="nucleotide sequence ID" value="NZ_JAGGJQ010000005.1"/>
</dbReference>
<dbReference type="PANTHER" id="PTHR40469:SF2">
    <property type="entry name" value="GALACTOSE-BINDING DOMAIN-LIKE SUPERFAMILY PROTEIN"/>
    <property type="match status" value="1"/>
</dbReference>
<evidence type="ECO:0000313" key="4">
    <source>
        <dbReference type="Proteomes" id="UP001138672"/>
    </source>
</evidence>
<dbReference type="OrthoDB" id="9785923at2"/>
<feature type="domain" description="ThuA-like" evidence="1">
    <location>
        <begin position="32"/>
        <end position="253"/>
    </location>
</feature>
<evidence type="ECO:0000313" key="3">
    <source>
        <dbReference type="EMBL" id="MDQ0335667.1"/>
    </source>
</evidence>
<accession>A0A9X0YJN9</accession>
<dbReference type="Proteomes" id="UP001231587">
    <property type="component" value="Unassembled WGS sequence"/>
</dbReference>
<dbReference type="InterPro" id="IPR029062">
    <property type="entry name" value="Class_I_gatase-like"/>
</dbReference>
<dbReference type="InterPro" id="IPR029010">
    <property type="entry name" value="ThuA-like"/>
</dbReference>
<dbReference type="Gene3D" id="3.40.50.880">
    <property type="match status" value="1"/>
</dbReference>
<dbReference type="Proteomes" id="UP001138672">
    <property type="component" value="Unassembled WGS sequence"/>
</dbReference>
<evidence type="ECO:0000313" key="2">
    <source>
        <dbReference type="EMBL" id="MBP1840067.1"/>
    </source>
</evidence>
<sequence length="308" mass="34825">MIKLIKGILICFSVFLCSISGFSQKKSDAIEVLIVDGFNNHNWQQTTFLVSKILTESGLFHVSVSTAPSEPSVSEWADWNPDFSNYDVVIQNTNNYHNRSLRWPRSVEKNLEDFVKSGGGLYILHSANNAFPDWAAYNEMMGPGWRSVDEGIAIQIGDHGELIEIPSGEGETTFHGRRSDEVIHVLNNHPINKGFPKAWKTADLELYKYVRGSIKNLTVLSYATDKESQINWPVEWVVKYGKGRVYNSSMGHIWKREVYPNGFRCIGFQTTLIRTTEWLATGKVTTKVPDNFPTATTISLADEELNQE</sequence>
<keyword evidence="5" id="KW-1185">Reference proteome</keyword>
<dbReference type="EMBL" id="JAGGJQ010000005">
    <property type="protein sequence ID" value="MBP1840067.1"/>
    <property type="molecule type" value="Genomic_DNA"/>
</dbReference>
<evidence type="ECO:0000313" key="5">
    <source>
        <dbReference type="Proteomes" id="UP001231587"/>
    </source>
</evidence>
<gene>
    <name evidence="2" type="ORF">J2Z56_001994</name>
    <name evidence="3" type="ORF">J2Z57_002118</name>
</gene>
<dbReference type="PANTHER" id="PTHR40469">
    <property type="entry name" value="SECRETED GLYCOSYL HYDROLASE"/>
    <property type="match status" value="1"/>
</dbReference>
<proteinExistence type="predicted"/>
<dbReference type="EMBL" id="JAUSUU010000006">
    <property type="protein sequence ID" value="MDQ0335667.1"/>
    <property type="molecule type" value="Genomic_DNA"/>
</dbReference>